<dbReference type="KEGG" id="ccan:109686097"/>
<sequence>MIPTVLLLCLVLWSPVTTFPRNAQGKALTLQPSSTETKHPPNVVSSHIPLPDPRTCQNLLHTVPSLALRVALEEAGCPTEAHNLQLQLTRVGGKNIAETLIHESQKYNEDKGTDNTEVILSDLPGDLKRFQRSVTLPEACTSEHGSLLHEMATLMVEFAEKLPSTDLITEFKTSAVKVTQTCTDESWEQLEDVGKRLMKSPEMKNATIPIEDQIYFIVRIAVVLKRVLLELLQKIYSGLFYFG</sequence>
<organism evidence="2">
    <name type="scientific">Castor canadensis</name>
    <name type="common">American beaver</name>
    <dbReference type="NCBI Taxonomy" id="51338"/>
    <lineage>
        <taxon>Eukaryota</taxon>
        <taxon>Metazoa</taxon>
        <taxon>Chordata</taxon>
        <taxon>Craniata</taxon>
        <taxon>Vertebrata</taxon>
        <taxon>Euteleostomi</taxon>
        <taxon>Mammalia</taxon>
        <taxon>Eutheria</taxon>
        <taxon>Euarchontoglires</taxon>
        <taxon>Glires</taxon>
        <taxon>Rodentia</taxon>
        <taxon>Castorimorpha</taxon>
        <taxon>Castoridae</taxon>
        <taxon>Castor</taxon>
    </lineage>
</organism>
<dbReference type="InterPro" id="IPR026114">
    <property type="entry name" value="APOF"/>
</dbReference>
<evidence type="ECO:0000313" key="2">
    <source>
        <dbReference type="RefSeq" id="XP_020018815.2"/>
    </source>
</evidence>
<dbReference type="GeneID" id="109686097"/>
<gene>
    <name evidence="2" type="primary">LOC109686097</name>
</gene>
<accession>A0A8B7UL22</accession>
<keyword evidence="1" id="KW-1185">Reference proteome</keyword>
<proteinExistence type="predicted"/>
<dbReference type="Pfam" id="PF15148">
    <property type="entry name" value="Apolipo_F"/>
    <property type="match status" value="1"/>
</dbReference>
<reference evidence="2" key="1">
    <citation type="submission" date="2025-08" db="UniProtKB">
        <authorList>
            <consortium name="RefSeq"/>
        </authorList>
    </citation>
    <scope>IDENTIFICATION</scope>
</reference>
<evidence type="ECO:0000313" key="1">
    <source>
        <dbReference type="Proteomes" id="UP001732720"/>
    </source>
</evidence>
<dbReference type="RefSeq" id="XP_020018815.2">
    <property type="nucleotide sequence ID" value="XM_020163226.2"/>
</dbReference>
<dbReference type="GO" id="GO:0008203">
    <property type="term" value="P:cholesterol metabolic process"/>
    <property type="evidence" value="ECO:0007669"/>
    <property type="project" value="TreeGrafter"/>
</dbReference>
<dbReference type="AlphaFoldDB" id="A0A8B7UL22"/>
<protein>
    <submittedName>
        <fullName evidence="2">Apolipoprotein F-like</fullName>
    </submittedName>
</protein>
<dbReference type="OrthoDB" id="9836085at2759"/>
<dbReference type="GO" id="GO:0005615">
    <property type="term" value="C:extracellular space"/>
    <property type="evidence" value="ECO:0007669"/>
    <property type="project" value="TreeGrafter"/>
</dbReference>
<dbReference type="Proteomes" id="UP001732720">
    <property type="component" value="Chromosome 8"/>
</dbReference>
<name>A0A8B7UL22_CASCN</name>
<dbReference type="PANTHER" id="PTHR15011:SF1">
    <property type="entry name" value="APOLIPOPROTEIN N"/>
    <property type="match status" value="1"/>
</dbReference>
<dbReference type="PANTHER" id="PTHR15011">
    <property type="entry name" value="APOLIPOPROTEIN F"/>
    <property type="match status" value="1"/>
</dbReference>